<protein>
    <submittedName>
        <fullName evidence="1">Uncharacterized protein</fullName>
    </submittedName>
</protein>
<dbReference type="InterPro" id="IPR011042">
    <property type="entry name" value="6-blade_b-propeller_TolB-like"/>
</dbReference>
<organism evidence="1 2">
    <name type="scientific">Neurospora tetraspora</name>
    <dbReference type="NCBI Taxonomy" id="94610"/>
    <lineage>
        <taxon>Eukaryota</taxon>
        <taxon>Fungi</taxon>
        <taxon>Dikarya</taxon>
        <taxon>Ascomycota</taxon>
        <taxon>Pezizomycotina</taxon>
        <taxon>Sordariomycetes</taxon>
        <taxon>Sordariomycetidae</taxon>
        <taxon>Sordariales</taxon>
        <taxon>Sordariaceae</taxon>
        <taxon>Neurospora</taxon>
    </lineage>
</organism>
<dbReference type="GeneID" id="87867109"/>
<gene>
    <name evidence="1" type="ORF">B0H65DRAFT_553342</name>
</gene>
<evidence type="ECO:0000313" key="1">
    <source>
        <dbReference type="EMBL" id="KAK3335013.1"/>
    </source>
</evidence>
<dbReference type="Proteomes" id="UP001278500">
    <property type="component" value="Unassembled WGS sequence"/>
</dbReference>
<keyword evidence="2" id="KW-1185">Reference proteome</keyword>
<comment type="caution">
    <text evidence="1">The sequence shown here is derived from an EMBL/GenBank/DDBJ whole genome shotgun (WGS) entry which is preliminary data.</text>
</comment>
<proteinExistence type="predicted"/>
<dbReference type="SMART" id="SM00135">
    <property type="entry name" value="LY"/>
    <property type="match status" value="1"/>
</dbReference>
<name>A0AAE0MKG7_9PEZI</name>
<dbReference type="InterPro" id="IPR000033">
    <property type="entry name" value="LDLR_classB_rpt"/>
</dbReference>
<reference evidence="1" key="1">
    <citation type="journal article" date="2023" name="Mol. Phylogenet. Evol.">
        <title>Genome-scale phylogeny and comparative genomics of the fungal order Sordariales.</title>
        <authorList>
            <person name="Hensen N."/>
            <person name="Bonometti L."/>
            <person name="Westerberg I."/>
            <person name="Brannstrom I.O."/>
            <person name="Guillou S."/>
            <person name="Cros-Aarteil S."/>
            <person name="Calhoun S."/>
            <person name="Haridas S."/>
            <person name="Kuo A."/>
            <person name="Mondo S."/>
            <person name="Pangilinan J."/>
            <person name="Riley R."/>
            <person name="LaButti K."/>
            <person name="Andreopoulos B."/>
            <person name="Lipzen A."/>
            <person name="Chen C."/>
            <person name="Yan M."/>
            <person name="Daum C."/>
            <person name="Ng V."/>
            <person name="Clum A."/>
            <person name="Steindorff A."/>
            <person name="Ohm R.A."/>
            <person name="Martin F."/>
            <person name="Silar P."/>
            <person name="Natvig D.O."/>
            <person name="Lalanne C."/>
            <person name="Gautier V."/>
            <person name="Ament-Velasquez S.L."/>
            <person name="Kruys A."/>
            <person name="Hutchinson M.I."/>
            <person name="Powell A.J."/>
            <person name="Barry K."/>
            <person name="Miller A.N."/>
            <person name="Grigoriev I.V."/>
            <person name="Debuchy R."/>
            <person name="Gladieux P."/>
            <person name="Hiltunen Thoren M."/>
            <person name="Johannesson H."/>
        </authorList>
    </citation>
    <scope>NUCLEOTIDE SEQUENCE</scope>
    <source>
        <strain evidence="1">CBS 560.94</strain>
    </source>
</reference>
<accession>A0AAE0MKG7</accession>
<sequence>MPPIFFLDVGVSSDSPFYPSQAGIFANGKILRLDSPNQPPNGSNDIWSISCRKSLVTGLSAPDGIDVDPSANRMYWTNMGADVNDMDGSLMSFTLDGSDKKVLLGGADGVFTTPMQLGRPSAKT</sequence>
<dbReference type="EMBL" id="JAUEPP010000009">
    <property type="protein sequence ID" value="KAK3335013.1"/>
    <property type="molecule type" value="Genomic_DNA"/>
</dbReference>
<evidence type="ECO:0000313" key="2">
    <source>
        <dbReference type="Proteomes" id="UP001278500"/>
    </source>
</evidence>
<reference evidence="1" key="2">
    <citation type="submission" date="2023-06" db="EMBL/GenBank/DDBJ databases">
        <authorList>
            <consortium name="Lawrence Berkeley National Laboratory"/>
            <person name="Haridas S."/>
            <person name="Hensen N."/>
            <person name="Bonometti L."/>
            <person name="Westerberg I."/>
            <person name="Brannstrom I.O."/>
            <person name="Guillou S."/>
            <person name="Cros-Aarteil S."/>
            <person name="Calhoun S."/>
            <person name="Kuo A."/>
            <person name="Mondo S."/>
            <person name="Pangilinan J."/>
            <person name="Riley R."/>
            <person name="Labutti K."/>
            <person name="Andreopoulos B."/>
            <person name="Lipzen A."/>
            <person name="Chen C."/>
            <person name="Yanf M."/>
            <person name="Daum C."/>
            <person name="Ng V."/>
            <person name="Clum A."/>
            <person name="Steindorff A."/>
            <person name="Ohm R."/>
            <person name="Martin F."/>
            <person name="Silar P."/>
            <person name="Natvig D."/>
            <person name="Lalanne C."/>
            <person name="Gautier V."/>
            <person name="Ament-Velasquez S.L."/>
            <person name="Kruys A."/>
            <person name="Hutchinson M.I."/>
            <person name="Powell A.J."/>
            <person name="Barry K."/>
            <person name="Miller A.N."/>
            <person name="Grigoriev I.V."/>
            <person name="Debuchy R."/>
            <person name="Gladieux P."/>
            <person name="Thoren M.H."/>
            <person name="Johannesson H."/>
        </authorList>
    </citation>
    <scope>NUCLEOTIDE SEQUENCE</scope>
    <source>
        <strain evidence="1">CBS 560.94</strain>
    </source>
</reference>
<dbReference type="Gene3D" id="2.120.10.30">
    <property type="entry name" value="TolB, C-terminal domain"/>
    <property type="match status" value="1"/>
</dbReference>
<dbReference type="SUPFAM" id="SSF101898">
    <property type="entry name" value="NHL repeat"/>
    <property type="match status" value="1"/>
</dbReference>
<dbReference type="AlphaFoldDB" id="A0AAE0MKG7"/>
<dbReference type="RefSeq" id="XP_062677179.1">
    <property type="nucleotide sequence ID" value="XM_062829955.1"/>
</dbReference>